<evidence type="ECO:0000256" key="1">
    <source>
        <dbReference type="ARBA" id="ARBA00012796"/>
    </source>
</evidence>
<dbReference type="Proteomes" id="UP001629113">
    <property type="component" value="Unassembled WGS sequence"/>
</dbReference>
<dbReference type="Gene3D" id="3.40.50.150">
    <property type="entry name" value="Vaccinia Virus protein VP39"/>
    <property type="match status" value="1"/>
</dbReference>
<dbReference type="EMBL" id="JBFCZG010000004">
    <property type="protein sequence ID" value="KAL3424006.1"/>
    <property type="molecule type" value="Genomic_DNA"/>
</dbReference>
<organism evidence="4 5">
    <name type="scientific">Phlyctema vagabunda</name>
    <dbReference type="NCBI Taxonomy" id="108571"/>
    <lineage>
        <taxon>Eukaryota</taxon>
        <taxon>Fungi</taxon>
        <taxon>Dikarya</taxon>
        <taxon>Ascomycota</taxon>
        <taxon>Pezizomycotina</taxon>
        <taxon>Leotiomycetes</taxon>
        <taxon>Helotiales</taxon>
        <taxon>Dermateaceae</taxon>
        <taxon>Phlyctema</taxon>
    </lineage>
</organism>
<dbReference type="EC" id="2.1.1.220" evidence="1"/>
<name>A0ABR4PKZ1_9HELO</name>
<protein>
    <recommendedName>
        <fullName evidence="2">tRNA (adenine(58)-N(1))-methyltransferase catalytic subunit TRM61</fullName>
        <ecNumber evidence="1">2.1.1.220</ecNumber>
    </recommendedName>
    <alternativeName>
        <fullName evidence="3">tRNA(m1A58)-methyltransferase subunit TRM61</fullName>
    </alternativeName>
</protein>
<keyword evidence="5" id="KW-1185">Reference proteome</keyword>
<dbReference type="PANTHER" id="PTHR12133">
    <property type="entry name" value="TRNA (ADENINE(58)-N(1))-METHYLTRANSFERASE"/>
    <property type="match status" value="1"/>
</dbReference>
<dbReference type="PANTHER" id="PTHR12133:SF1">
    <property type="entry name" value="TRNA (ADENINE(58)-N(1))-METHYLTRANSFERASE, MITOCHONDRIAL"/>
    <property type="match status" value="1"/>
</dbReference>
<reference evidence="4 5" key="1">
    <citation type="submission" date="2024-06" db="EMBL/GenBank/DDBJ databases">
        <title>Complete genome of Phlyctema vagabunda strain 19-DSS-EL-015.</title>
        <authorList>
            <person name="Fiorenzani C."/>
        </authorList>
    </citation>
    <scope>NUCLEOTIDE SEQUENCE [LARGE SCALE GENOMIC DNA]</scope>
    <source>
        <strain evidence="4 5">19-DSS-EL-015</strain>
    </source>
</reference>
<gene>
    <name evidence="4" type="ORF">PVAG01_05753</name>
</gene>
<dbReference type="InterPro" id="IPR029063">
    <property type="entry name" value="SAM-dependent_MTases_sf"/>
</dbReference>
<evidence type="ECO:0000313" key="5">
    <source>
        <dbReference type="Proteomes" id="UP001629113"/>
    </source>
</evidence>
<dbReference type="PROSITE" id="PS51620">
    <property type="entry name" value="SAM_TRM61"/>
    <property type="match status" value="1"/>
</dbReference>
<comment type="caution">
    <text evidence="4">The sequence shown here is derived from an EMBL/GenBank/DDBJ whole genome shotgun (WGS) entry which is preliminary data.</text>
</comment>
<proteinExistence type="predicted"/>
<accession>A0ABR4PKZ1</accession>
<evidence type="ECO:0000256" key="2">
    <source>
        <dbReference type="ARBA" id="ARBA00015963"/>
    </source>
</evidence>
<dbReference type="SUPFAM" id="SSF53335">
    <property type="entry name" value="S-adenosyl-L-methionine-dependent methyltransferases"/>
    <property type="match status" value="1"/>
</dbReference>
<sequence>MDLSRPPPTDLPMLSPRLCEIGWLTGGAENDIVLLKRKNESSADPVLTQPLRPNTRIPIYGTKGYVLADEILAQGWRDSVRWMSDKPAYKRMAEYRILEPTLADYVAYSSRLVTPIYPADANLIVSLLDLHPTTPTDPNPAEKIEIFEAGTGHGALTLHLARAIHGANAAAPTLPRLNYGQATARAKGEDIDTVAPPKSVEELELDREIQTEREVFDDWRAQRRAVIHTLDNNPSHSGFAKRTIRNFRRGMYFPHIDFHVGGINEYLSARLRETEEAFLDHAILDLPGTHDYLEIVGKSLKPNGLLVTFCPSVTQILRCVTLVKEQRLPYVLEKVLELGSSVGSGGREWDIRAVKPRAIAKLEAAAREEDEGLSVSESVENIEVSGQGTVASECDSHWETICRPKPGVRTIGGGFVGLWRRMEQKPVKEIVL</sequence>
<evidence type="ECO:0000313" key="4">
    <source>
        <dbReference type="EMBL" id="KAL3424006.1"/>
    </source>
</evidence>
<evidence type="ECO:0000256" key="3">
    <source>
        <dbReference type="ARBA" id="ARBA00033309"/>
    </source>
</evidence>
<dbReference type="InterPro" id="IPR014816">
    <property type="entry name" value="tRNA_MeTrfase_Gcd14"/>
</dbReference>